<gene>
    <name evidence="4" type="ORF">BCR33DRAFT_721444</name>
</gene>
<organism evidence="4 5">
    <name type="scientific">Rhizoclosmatium globosum</name>
    <dbReference type="NCBI Taxonomy" id="329046"/>
    <lineage>
        <taxon>Eukaryota</taxon>
        <taxon>Fungi</taxon>
        <taxon>Fungi incertae sedis</taxon>
        <taxon>Chytridiomycota</taxon>
        <taxon>Chytridiomycota incertae sedis</taxon>
        <taxon>Chytridiomycetes</taxon>
        <taxon>Chytridiales</taxon>
        <taxon>Chytriomycetaceae</taxon>
        <taxon>Rhizoclosmatium</taxon>
    </lineage>
</organism>
<keyword evidence="5" id="KW-1185">Reference proteome</keyword>
<evidence type="ECO:0000256" key="2">
    <source>
        <dbReference type="SAM" id="Phobius"/>
    </source>
</evidence>
<dbReference type="AlphaFoldDB" id="A0A1Y2BRM4"/>
<feature type="compositionally biased region" description="Low complexity" evidence="1">
    <location>
        <begin position="79"/>
        <end position="119"/>
    </location>
</feature>
<keyword evidence="2" id="KW-1133">Transmembrane helix</keyword>
<evidence type="ECO:0000256" key="1">
    <source>
        <dbReference type="SAM" id="MobiDB-lite"/>
    </source>
</evidence>
<feature type="transmembrane region" description="Helical" evidence="2">
    <location>
        <begin position="191"/>
        <end position="214"/>
    </location>
</feature>
<name>A0A1Y2BRM4_9FUNG</name>
<feature type="signal peptide" evidence="3">
    <location>
        <begin position="1"/>
        <end position="18"/>
    </location>
</feature>
<dbReference type="Gene3D" id="1.20.1070.10">
    <property type="entry name" value="Rhodopsin 7-helix transmembrane proteins"/>
    <property type="match status" value="1"/>
</dbReference>
<feature type="transmembrane region" description="Helical" evidence="2">
    <location>
        <begin position="129"/>
        <end position="152"/>
    </location>
</feature>
<feature type="chain" id="PRO_5012033651" description="G-protein coupled receptors family 1 profile domain-containing protein" evidence="3">
    <location>
        <begin position="19"/>
        <end position="517"/>
    </location>
</feature>
<dbReference type="OrthoDB" id="2153994at2759"/>
<keyword evidence="2" id="KW-0472">Membrane</keyword>
<feature type="transmembrane region" description="Helical" evidence="2">
    <location>
        <begin position="332"/>
        <end position="352"/>
    </location>
</feature>
<protein>
    <recommendedName>
        <fullName evidence="6">G-protein coupled receptors family 1 profile domain-containing protein</fullName>
    </recommendedName>
</protein>
<feature type="transmembrane region" description="Helical" evidence="2">
    <location>
        <begin position="241"/>
        <end position="263"/>
    </location>
</feature>
<evidence type="ECO:0000313" key="4">
    <source>
        <dbReference type="EMBL" id="ORY37401.1"/>
    </source>
</evidence>
<accession>A0A1Y2BRM4</accession>
<feature type="region of interest" description="Disordered" evidence="1">
    <location>
        <begin position="66"/>
        <end position="120"/>
    </location>
</feature>
<keyword evidence="2" id="KW-0812">Transmembrane</keyword>
<evidence type="ECO:0000313" key="5">
    <source>
        <dbReference type="Proteomes" id="UP000193642"/>
    </source>
</evidence>
<sequence>MRAVWIFASVLAATCARASIGQGSTGSDGSGEGSEIVLLVGGSSSSSSGLVSVSVDTPPLPPALVYPLHPALRRDPTPATATGTTAKATGTSAAARATATGTSSTSSQSQQSQSQSTQGNRTVSAWPNYAAVGLASVGFFFNVALIAALAAFRMGIPILRRQSKDSLNPDLVTKSPEDAQRVLNGSLLNQAIFNITVICILEAILILISNLFYITGSTQKLVGGPNAHKDPLPDSEITIRYVSVIVGYFLACALFCVNLVLALERHSVIRNARSLSKTVLVFVYAFTLLAFSLFVAAFYLANKNSCASTGGFNMRFGRPFAMPGPNVPTIKALFLAGLCYFPIVTLVILIIYADSYRLVAILVQENYDMQMEGGSISDQDQDDSLSSNTTKQKRNVLIRCVIMSVGVLLFYAPTIVLIFIDRLNQAAAPPAAFTVSANATVPANVTTAVLSTGVIANCSAAASASDPSDSWQYAVTTILPALDLFWTPLLILWVQAQHRGVFIKYFVGLWRRLTRQA</sequence>
<evidence type="ECO:0000256" key="3">
    <source>
        <dbReference type="SAM" id="SignalP"/>
    </source>
</evidence>
<comment type="caution">
    <text evidence="4">The sequence shown here is derived from an EMBL/GenBank/DDBJ whole genome shotgun (WGS) entry which is preliminary data.</text>
</comment>
<keyword evidence="3" id="KW-0732">Signal</keyword>
<reference evidence="4 5" key="1">
    <citation type="submission" date="2016-07" db="EMBL/GenBank/DDBJ databases">
        <title>Pervasive Adenine N6-methylation of Active Genes in Fungi.</title>
        <authorList>
            <consortium name="DOE Joint Genome Institute"/>
            <person name="Mondo S.J."/>
            <person name="Dannebaum R.O."/>
            <person name="Kuo R.C."/>
            <person name="Labutti K."/>
            <person name="Haridas S."/>
            <person name="Kuo A."/>
            <person name="Salamov A."/>
            <person name="Ahrendt S.R."/>
            <person name="Lipzen A."/>
            <person name="Sullivan W."/>
            <person name="Andreopoulos W.B."/>
            <person name="Clum A."/>
            <person name="Lindquist E."/>
            <person name="Daum C."/>
            <person name="Ramamoorthy G.K."/>
            <person name="Gryganskyi A."/>
            <person name="Culley D."/>
            <person name="Magnuson J.K."/>
            <person name="James T.Y."/>
            <person name="O'Malley M.A."/>
            <person name="Stajich J.E."/>
            <person name="Spatafora J.W."/>
            <person name="Visel A."/>
            <person name="Grigoriev I.V."/>
        </authorList>
    </citation>
    <scope>NUCLEOTIDE SEQUENCE [LARGE SCALE GENOMIC DNA]</scope>
    <source>
        <strain evidence="4 5">JEL800</strain>
    </source>
</reference>
<feature type="transmembrane region" description="Helical" evidence="2">
    <location>
        <begin position="275"/>
        <end position="301"/>
    </location>
</feature>
<feature type="transmembrane region" description="Helical" evidence="2">
    <location>
        <begin position="396"/>
        <end position="420"/>
    </location>
</feature>
<dbReference type="EMBL" id="MCGO01000050">
    <property type="protein sequence ID" value="ORY37401.1"/>
    <property type="molecule type" value="Genomic_DNA"/>
</dbReference>
<feature type="transmembrane region" description="Helical" evidence="2">
    <location>
        <begin position="473"/>
        <end position="494"/>
    </location>
</feature>
<proteinExistence type="predicted"/>
<dbReference type="Proteomes" id="UP000193642">
    <property type="component" value="Unassembled WGS sequence"/>
</dbReference>
<evidence type="ECO:0008006" key="6">
    <source>
        <dbReference type="Google" id="ProtNLM"/>
    </source>
</evidence>